<evidence type="ECO:0008006" key="3">
    <source>
        <dbReference type="Google" id="ProtNLM"/>
    </source>
</evidence>
<organism evidence="1 2">
    <name type="scientific">Lachnellula suecica</name>
    <dbReference type="NCBI Taxonomy" id="602035"/>
    <lineage>
        <taxon>Eukaryota</taxon>
        <taxon>Fungi</taxon>
        <taxon>Dikarya</taxon>
        <taxon>Ascomycota</taxon>
        <taxon>Pezizomycotina</taxon>
        <taxon>Leotiomycetes</taxon>
        <taxon>Helotiales</taxon>
        <taxon>Lachnaceae</taxon>
        <taxon>Lachnellula</taxon>
    </lineage>
</organism>
<comment type="caution">
    <text evidence="1">The sequence shown here is derived from an EMBL/GenBank/DDBJ whole genome shotgun (WGS) entry which is preliminary data.</text>
</comment>
<dbReference type="InterPro" id="IPR029068">
    <property type="entry name" value="Glyas_Bleomycin-R_OHBP_Dase"/>
</dbReference>
<dbReference type="OrthoDB" id="3340372at2759"/>
<dbReference type="EMBL" id="QGMK01000520">
    <property type="protein sequence ID" value="TVY81229.1"/>
    <property type="molecule type" value="Genomic_DNA"/>
</dbReference>
<proteinExistence type="predicted"/>
<dbReference type="SUPFAM" id="SSF54593">
    <property type="entry name" value="Glyoxalase/Bleomycin resistance protein/Dihydroxybiphenyl dioxygenase"/>
    <property type="match status" value="1"/>
</dbReference>
<reference evidence="1 2" key="1">
    <citation type="submission" date="2018-05" db="EMBL/GenBank/DDBJ databases">
        <title>Genome sequencing and assembly of the regulated plant pathogen Lachnellula willkommii and related sister species for the development of diagnostic species identification markers.</title>
        <authorList>
            <person name="Giroux E."/>
            <person name="Bilodeau G."/>
        </authorList>
    </citation>
    <scope>NUCLEOTIDE SEQUENCE [LARGE SCALE GENOMIC DNA]</scope>
    <source>
        <strain evidence="1 2">CBS 268.59</strain>
    </source>
</reference>
<evidence type="ECO:0000313" key="2">
    <source>
        <dbReference type="Proteomes" id="UP000469558"/>
    </source>
</evidence>
<dbReference type="PANTHER" id="PTHR39175">
    <property type="entry name" value="FAMILY PROTEIN, PUTATIVE (AFU_ORTHOLOGUE AFUA_3G15060)-RELATED"/>
    <property type="match status" value="1"/>
</dbReference>
<sequence>MITGIAHINLLVPQGTLDQAEEFYSGILGFTRVPVPVLQKDTLAWFDITPGGQQVHIAFGQNDLKSPRHPCFKIASPEALLELRTKIYDHHVSGKAAAPQEADKPGEVDSGAKGVEYPKRFFARDFAGNRLEFSL</sequence>
<protein>
    <recommendedName>
        <fullName evidence="3">Glyoxalase family protein</fullName>
    </recommendedName>
</protein>
<gene>
    <name evidence="1" type="ORF">LSUE1_G004544</name>
</gene>
<dbReference type="Gene3D" id="3.10.180.10">
    <property type="entry name" value="2,3-Dihydroxybiphenyl 1,2-Dioxygenase, domain 1"/>
    <property type="match status" value="1"/>
</dbReference>
<dbReference type="PANTHER" id="PTHR39175:SF1">
    <property type="entry name" value="FAMILY PROTEIN, PUTATIVE (AFU_ORTHOLOGUE AFUA_3G15060)-RELATED"/>
    <property type="match status" value="1"/>
</dbReference>
<dbReference type="AlphaFoldDB" id="A0A8T9C672"/>
<keyword evidence="2" id="KW-1185">Reference proteome</keyword>
<name>A0A8T9C672_9HELO</name>
<dbReference type="Proteomes" id="UP000469558">
    <property type="component" value="Unassembled WGS sequence"/>
</dbReference>
<accession>A0A8T9C672</accession>
<evidence type="ECO:0000313" key="1">
    <source>
        <dbReference type="EMBL" id="TVY81229.1"/>
    </source>
</evidence>